<keyword evidence="2 5" id="KW-0690">Ribosome biogenesis</keyword>
<evidence type="ECO:0000256" key="5">
    <source>
        <dbReference type="HAMAP-Rule" id="MF_00014"/>
    </source>
</evidence>
<dbReference type="SUPFAM" id="SSF50346">
    <property type="entry name" value="PRC-barrel domain"/>
    <property type="match status" value="1"/>
</dbReference>
<feature type="domain" description="RimM N-terminal" evidence="6">
    <location>
        <begin position="1"/>
        <end position="81"/>
    </location>
</feature>
<comment type="subunit">
    <text evidence="5">Binds ribosomal protein uS19.</text>
</comment>
<dbReference type="Gene3D" id="2.30.30.240">
    <property type="entry name" value="PRC-barrel domain"/>
    <property type="match status" value="1"/>
</dbReference>
<dbReference type="PANTHER" id="PTHR33692">
    <property type="entry name" value="RIBOSOME MATURATION FACTOR RIMM"/>
    <property type="match status" value="1"/>
</dbReference>
<keyword evidence="3 5" id="KW-0698">rRNA processing</keyword>
<dbReference type="InterPro" id="IPR011033">
    <property type="entry name" value="PRC_barrel-like_sf"/>
</dbReference>
<dbReference type="NCBIfam" id="TIGR02273">
    <property type="entry name" value="16S_RimM"/>
    <property type="match status" value="1"/>
</dbReference>
<comment type="domain">
    <text evidence="5">The PRC barrel domain binds ribosomal protein uS19.</text>
</comment>
<dbReference type="EMBL" id="AP021881">
    <property type="protein sequence ID" value="BBP01553.1"/>
    <property type="molecule type" value="Genomic_DNA"/>
</dbReference>
<reference evidence="9" key="1">
    <citation type="submission" date="2019-11" db="EMBL/GenBank/DDBJ databases">
        <title>Isolation and characterization of a novel species in the genus Sulfuriferula.</title>
        <authorList>
            <person name="Mochizuki J."/>
            <person name="Kojima H."/>
            <person name="Fukui M."/>
        </authorList>
    </citation>
    <scope>NUCLEOTIDE SEQUENCE [LARGE SCALE GENOMIC DNA]</scope>
    <source>
        <strain evidence="9">SGTM</strain>
    </source>
</reference>
<dbReference type="GO" id="GO:0005840">
    <property type="term" value="C:ribosome"/>
    <property type="evidence" value="ECO:0007669"/>
    <property type="project" value="InterPro"/>
</dbReference>
<dbReference type="SUPFAM" id="SSF50447">
    <property type="entry name" value="Translation proteins"/>
    <property type="match status" value="1"/>
</dbReference>
<dbReference type="Pfam" id="PF24986">
    <property type="entry name" value="PRC_RimM"/>
    <property type="match status" value="1"/>
</dbReference>
<dbReference type="GO" id="GO:0043022">
    <property type="term" value="F:ribosome binding"/>
    <property type="evidence" value="ECO:0007669"/>
    <property type="project" value="InterPro"/>
</dbReference>
<dbReference type="GO" id="GO:0006364">
    <property type="term" value="P:rRNA processing"/>
    <property type="evidence" value="ECO:0007669"/>
    <property type="project" value="UniProtKB-UniRule"/>
</dbReference>
<evidence type="ECO:0000259" key="7">
    <source>
        <dbReference type="Pfam" id="PF24986"/>
    </source>
</evidence>
<keyword evidence="4 5" id="KW-0143">Chaperone</keyword>
<dbReference type="InterPro" id="IPR011961">
    <property type="entry name" value="RimM"/>
</dbReference>
<comment type="subcellular location">
    <subcellularLocation>
        <location evidence="5">Cytoplasm</location>
    </subcellularLocation>
</comment>
<dbReference type="InterPro" id="IPR036976">
    <property type="entry name" value="RimM_N_sf"/>
</dbReference>
<evidence type="ECO:0000256" key="4">
    <source>
        <dbReference type="ARBA" id="ARBA00023186"/>
    </source>
</evidence>
<dbReference type="Gene3D" id="2.40.30.60">
    <property type="entry name" value="RimM"/>
    <property type="match status" value="1"/>
</dbReference>
<evidence type="ECO:0000256" key="2">
    <source>
        <dbReference type="ARBA" id="ARBA00022517"/>
    </source>
</evidence>
<evidence type="ECO:0000259" key="6">
    <source>
        <dbReference type="Pfam" id="PF01782"/>
    </source>
</evidence>
<dbReference type="Proteomes" id="UP000463939">
    <property type="component" value="Chromosome"/>
</dbReference>
<comment type="function">
    <text evidence="5">An accessory protein needed during the final step in the assembly of 30S ribosomal subunit, possibly for assembly of the head region. Essential for efficient processing of 16S rRNA. May be needed both before and after RbfA during the maturation of 16S rRNA. It has affinity for free ribosomal 30S subunits but not for 70S ribosomes.</text>
</comment>
<dbReference type="InterPro" id="IPR056792">
    <property type="entry name" value="PRC_RimM"/>
</dbReference>
<dbReference type="GO" id="GO:0005737">
    <property type="term" value="C:cytoplasm"/>
    <property type="evidence" value="ECO:0007669"/>
    <property type="project" value="UniProtKB-SubCell"/>
</dbReference>
<evidence type="ECO:0000256" key="1">
    <source>
        <dbReference type="ARBA" id="ARBA00022490"/>
    </source>
</evidence>
<evidence type="ECO:0000256" key="3">
    <source>
        <dbReference type="ARBA" id="ARBA00022552"/>
    </source>
</evidence>
<dbReference type="GO" id="GO:0042274">
    <property type="term" value="P:ribosomal small subunit biogenesis"/>
    <property type="evidence" value="ECO:0007669"/>
    <property type="project" value="UniProtKB-UniRule"/>
</dbReference>
<comment type="similarity">
    <text evidence="5">Belongs to the RimM family.</text>
</comment>
<keyword evidence="1 5" id="KW-0963">Cytoplasm</keyword>
<protein>
    <recommendedName>
        <fullName evidence="5">Ribosome maturation factor RimM</fullName>
    </recommendedName>
</protein>
<dbReference type="InterPro" id="IPR009000">
    <property type="entry name" value="Transl_B-barrel_sf"/>
</dbReference>
<keyword evidence="9" id="KW-1185">Reference proteome</keyword>
<dbReference type="AlphaFoldDB" id="A0A809S9V8"/>
<evidence type="ECO:0000313" key="8">
    <source>
        <dbReference type="EMBL" id="BBP01553.1"/>
    </source>
</evidence>
<sequence length="159" mass="17718">MGRVAIPYGVKGWMKIQTFTENADTLADYAEWYVKRGNDWQLYQVANAKLHTNSLVAELVGVSDRDQALALKGCEIAVPADSLPEPAENEYYWTDLIGLSVVNLRGEAFGEVVQLLEAGAHDVMVVQGVREYLIPFVGKVVQQVDLATKLITVDWELDY</sequence>
<evidence type="ECO:0000313" key="9">
    <source>
        <dbReference type="Proteomes" id="UP000463939"/>
    </source>
</evidence>
<feature type="domain" description="Ribosome maturation factor RimM PRC barrel" evidence="7">
    <location>
        <begin position="93"/>
        <end position="157"/>
    </location>
</feature>
<organism evidence="8 9">
    <name type="scientific">Sulfuriferula nivalis</name>
    <dbReference type="NCBI Taxonomy" id="2675298"/>
    <lineage>
        <taxon>Bacteria</taxon>
        <taxon>Pseudomonadati</taxon>
        <taxon>Pseudomonadota</taxon>
        <taxon>Betaproteobacteria</taxon>
        <taxon>Nitrosomonadales</taxon>
        <taxon>Sulfuricellaceae</taxon>
        <taxon>Sulfuriferula</taxon>
    </lineage>
</organism>
<name>A0A809S9V8_9PROT</name>
<accession>A0A809S9V8</accession>
<dbReference type="InterPro" id="IPR002676">
    <property type="entry name" value="RimM_N"/>
</dbReference>
<gene>
    <name evidence="5 8" type="primary">rimM</name>
    <name evidence="8" type="ORF">SFSGTM_22610</name>
</gene>
<dbReference type="KEGG" id="sniv:SFSGTM_22610"/>
<dbReference type="HAMAP" id="MF_00014">
    <property type="entry name" value="Ribosome_mat_RimM"/>
    <property type="match status" value="1"/>
</dbReference>
<proteinExistence type="inferred from homology"/>
<dbReference type="Pfam" id="PF01782">
    <property type="entry name" value="RimM"/>
    <property type="match status" value="1"/>
</dbReference>
<dbReference type="PANTHER" id="PTHR33692:SF1">
    <property type="entry name" value="RIBOSOME MATURATION FACTOR RIMM"/>
    <property type="match status" value="1"/>
</dbReference>